<evidence type="ECO:0000313" key="2">
    <source>
        <dbReference type="Proteomes" id="UP000266673"/>
    </source>
</evidence>
<proteinExistence type="predicted"/>
<accession>A0A397UD57</accession>
<gene>
    <name evidence="1" type="ORF">C2G38_2212244</name>
</gene>
<dbReference type="Proteomes" id="UP000266673">
    <property type="component" value="Unassembled WGS sequence"/>
</dbReference>
<dbReference type="EMBL" id="QKWP01001539">
    <property type="protein sequence ID" value="RIB08202.1"/>
    <property type="molecule type" value="Genomic_DNA"/>
</dbReference>
<sequence>MIQTYKNQKKLAKVTVLKPTNGFFGQDILLVEQLDLNEVNKLIDQIKYFLEATNNLQNESINLDDFHAYF</sequence>
<evidence type="ECO:0000313" key="1">
    <source>
        <dbReference type="EMBL" id="RIB08202.1"/>
    </source>
</evidence>
<keyword evidence="2" id="KW-1185">Reference proteome</keyword>
<dbReference type="AlphaFoldDB" id="A0A397UD57"/>
<name>A0A397UD57_9GLOM</name>
<comment type="caution">
    <text evidence="1">The sequence shown here is derived from an EMBL/GenBank/DDBJ whole genome shotgun (WGS) entry which is preliminary data.</text>
</comment>
<reference evidence="1 2" key="1">
    <citation type="submission" date="2018-06" db="EMBL/GenBank/DDBJ databases">
        <title>Comparative genomics reveals the genomic features of Rhizophagus irregularis, R. cerebriforme, R. diaphanum and Gigaspora rosea, and their symbiotic lifestyle signature.</title>
        <authorList>
            <person name="Morin E."/>
            <person name="San Clemente H."/>
            <person name="Chen E.C.H."/>
            <person name="De La Providencia I."/>
            <person name="Hainaut M."/>
            <person name="Kuo A."/>
            <person name="Kohler A."/>
            <person name="Murat C."/>
            <person name="Tang N."/>
            <person name="Roy S."/>
            <person name="Loubradou J."/>
            <person name="Henrissat B."/>
            <person name="Grigoriev I.V."/>
            <person name="Corradi N."/>
            <person name="Roux C."/>
            <person name="Martin F.M."/>
        </authorList>
    </citation>
    <scope>NUCLEOTIDE SEQUENCE [LARGE SCALE GENOMIC DNA]</scope>
    <source>
        <strain evidence="1 2">DAOM 194757</strain>
    </source>
</reference>
<protein>
    <submittedName>
        <fullName evidence="1">Uncharacterized protein</fullName>
    </submittedName>
</protein>
<organism evidence="1 2">
    <name type="scientific">Gigaspora rosea</name>
    <dbReference type="NCBI Taxonomy" id="44941"/>
    <lineage>
        <taxon>Eukaryota</taxon>
        <taxon>Fungi</taxon>
        <taxon>Fungi incertae sedis</taxon>
        <taxon>Mucoromycota</taxon>
        <taxon>Glomeromycotina</taxon>
        <taxon>Glomeromycetes</taxon>
        <taxon>Diversisporales</taxon>
        <taxon>Gigasporaceae</taxon>
        <taxon>Gigaspora</taxon>
    </lineage>
</organism>